<gene>
    <name evidence="1" type="ORF">DES41_11144</name>
</gene>
<sequence length="377" mass="40120">MAGGLGFKGFTAVVVLAASLLPGIGNAFQVLPRISDVDRKLTSVGTNQWVDGLGIWLVGNALPMIKNPLHEAITLNALGCSVQAGSEAECVTVAAIKQHQVLLYGVRWPDDPPFALNRSDPPRTSSCNPAVTLRSTAQPKCWATLFSDAAATAKINLKKDPASPAFGPGDYLLYRSHFGDLQFFHAMAAHDGELAAVAQRRMKSWAQFLWGIATKTLPTGKFVRDLEPAALGEYFPGDITATNLLATGIVEVRKDLSHVAMGALLHMVQDSFSQAHSGRGAETGAMCPGSPRFAQPGRIERFYSYAGQAGSAHDREDTFASLNVHTLQVSPTVVDASKGFLALWNEGASWDEAEKLFDCVFALQAPGAAAGPGPFVN</sequence>
<evidence type="ECO:0000313" key="1">
    <source>
        <dbReference type="EMBL" id="RCW66086.1"/>
    </source>
</evidence>
<dbReference type="AlphaFoldDB" id="A0A368XFV6"/>
<evidence type="ECO:0000313" key="2">
    <source>
        <dbReference type="Proteomes" id="UP000252884"/>
    </source>
</evidence>
<organism evidence="1 2">
    <name type="scientific">Pseudorhodoferax soli</name>
    <dbReference type="NCBI Taxonomy" id="545864"/>
    <lineage>
        <taxon>Bacteria</taxon>
        <taxon>Pseudomonadati</taxon>
        <taxon>Pseudomonadota</taxon>
        <taxon>Betaproteobacteria</taxon>
        <taxon>Burkholderiales</taxon>
        <taxon>Comamonadaceae</taxon>
    </lineage>
</organism>
<keyword evidence="2" id="KW-1185">Reference proteome</keyword>
<reference evidence="1 2" key="1">
    <citation type="submission" date="2018-07" db="EMBL/GenBank/DDBJ databases">
        <title>Genomic Encyclopedia of Type Strains, Phase IV (KMG-IV): sequencing the most valuable type-strain genomes for metagenomic binning, comparative biology and taxonomic classification.</title>
        <authorList>
            <person name="Goeker M."/>
        </authorList>
    </citation>
    <scope>NUCLEOTIDE SEQUENCE [LARGE SCALE GENOMIC DNA]</scope>
    <source>
        <strain evidence="1 2">DSM 21634</strain>
    </source>
</reference>
<dbReference type="Proteomes" id="UP000252884">
    <property type="component" value="Unassembled WGS sequence"/>
</dbReference>
<dbReference type="EMBL" id="QPJK01000011">
    <property type="protein sequence ID" value="RCW66086.1"/>
    <property type="molecule type" value="Genomic_DNA"/>
</dbReference>
<comment type="caution">
    <text evidence="1">The sequence shown here is derived from an EMBL/GenBank/DDBJ whole genome shotgun (WGS) entry which is preliminary data.</text>
</comment>
<proteinExistence type="predicted"/>
<protein>
    <submittedName>
        <fullName evidence="1">Uncharacterized protein</fullName>
    </submittedName>
</protein>
<name>A0A368XFV6_9BURK</name>
<dbReference type="OrthoDB" id="7605324at2"/>
<accession>A0A368XFV6</accession>